<dbReference type="AlphaFoldDB" id="A0A7I9V655"/>
<dbReference type="OrthoDB" id="4523277at2"/>
<name>A0A7I9V655_9ACTN</name>
<evidence type="ECO:0000259" key="1">
    <source>
        <dbReference type="Pfam" id="PF13521"/>
    </source>
</evidence>
<dbReference type="EMBL" id="BJOV01000002">
    <property type="protein sequence ID" value="GEE00560.1"/>
    <property type="molecule type" value="Genomic_DNA"/>
</dbReference>
<evidence type="ECO:0000313" key="3">
    <source>
        <dbReference type="Proteomes" id="UP000444960"/>
    </source>
</evidence>
<reference evidence="3" key="1">
    <citation type="submission" date="2019-06" db="EMBL/GenBank/DDBJ databases">
        <title>Gordonia isolated from sludge of a wastewater treatment plant.</title>
        <authorList>
            <person name="Tamura T."/>
            <person name="Aoyama K."/>
            <person name="Kang Y."/>
            <person name="Saito S."/>
            <person name="Akiyama N."/>
            <person name="Yazawa K."/>
            <person name="Gonoi T."/>
            <person name="Mikami Y."/>
        </authorList>
    </citation>
    <scope>NUCLEOTIDE SEQUENCE [LARGE SCALE GENOMIC DNA]</scope>
    <source>
        <strain evidence="3">NBRC 107696</strain>
    </source>
</reference>
<gene>
    <name evidence="2" type="primary">mmyX</name>
    <name evidence="2" type="ORF">nbrc107696_10060</name>
</gene>
<accession>A0A7I9V655</accession>
<keyword evidence="3" id="KW-1185">Reference proteome</keyword>
<sequence length="260" mass="28721">MTSAHPAAPARIAVSGTYSTGKSSLTEALSIATGLPRTHALTSREILAEINPEKTVMELDSLELIALGMRRYAERLTNESGMDRFVSDGSVIHEWVYGAARAQTGINPGAPRALQILTKAVGVRNRRAYAKYLDLFGDLARERAASMYDAYVHLPVEFPLVADGHRPVSEPFRALSDTLLHDAVHAVGLPVLVVRGSVEQRLTTVIDHFGLSQVTEIRDAVTIAERRVRTAHRVLEDDARRRAEERGRSVVRTLKYALRY</sequence>
<dbReference type="Gene3D" id="3.40.50.300">
    <property type="entry name" value="P-loop containing nucleotide triphosphate hydrolases"/>
    <property type="match status" value="1"/>
</dbReference>
<dbReference type="RefSeq" id="WP_161894444.1">
    <property type="nucleotide sequence ID" value="NZ_BJOV01000002.1"/>
</dbReference>
<dbReference type="InterPro" id="IPR027417">
    <property type="entry name" value="P-loop_NTPase"/>
</dbReference>
<dbReference type="InterPro" id="IPR038727">
    <property type="entry name" value="NadR/Ttd14_AAA_dom"/>
</dbReference>
<protein>
    <submittedName>
        <fullName evidence="2">ATP-binding protein</fullName>
    </submittedName>
</protein>
<dbReference type="Proteomes" id="UP000444960">
    <property type="component" value="Unassembled WGS sequence"/>
</dbReference>
<keyword evidence="2" id="KW-0547">Nucleotide-binding</keyword>
<evidence type="ECO:0000313" key="2">
    <source>
        <dbReference type="EMBL" id="GEE00560.1"/>
    </source>
</evidence>
<feature type="domain" description="NadR/Ttd14 AAA" evidence="1">
    <location>
        <begin position="11"/>
        <end position="201"/>
    </location>
</feature>
<comment type="caution">
    <text evidence="2">The sequence shown here is derived from an EMBL/GenBank/DDBJ whole genome shotgun (WGS) entry which is preliminary data.</text>
</comment>
<organism evidence="2 3">
    <name type="scientific">Gordonia spumicola</name>
    <dbReference type="NCBI Taxonomy" id="589161"/>
    <lineage>
        <taxon>Bacteria</taxon>
        <taxon>Bacillati</taxon>
        <taxon>Actinomycetota</taxon>
        <taxon>Actinomycetes</taxon>
        <taxon>Mycobacteriales</taxon>
        <taxon>Gordoniaceae</taxon>
        <taxon>Gordonia</taxon>
    </lineage>
</organism>
<keyword evidence="2" id="KW-0067">ATP-binding</keyword>
<dbReference type="GO" id="GO:0005524">
    <property type="term" value="F:ATP binding"/>
    <property type="evidence" value="ECO:0007669"/>
    <property type="project" value="UniProtKB-KW"/>
</dbReference>
<dbReference type="Pfam" id="PF13521">
    <property type="entry name" value="AAA_28"/>
    <property type="match status" value="1"/>
</dbReference>
<proteinExistence type="predicted"/>